<keyword evidence="3" id="KW-0479">Metal-binding</keyword>
<evidence type="ECO:0000256" key="2">
    <source>
        <dbReference type="ARBA" id="ARBA00010857"/>
    </source>
</evidence>
<dbReference type="Proteomes" id="UP000054047">
    <property type="component" value="Unassembled WGS sequence"/>
</dbReference>
<dbReference type="GO" id="GO:0005634">
    <property type="term" value="C:nucleus"/>
    <property type="evidence" value="ECO:0007669"/>
    <property type="project" value="UniProtKB-SubCell"/>
</dbReference>
<keyword evidence="7" id="KW-0804">Transcription</keyword>
<evidence type="ECO:0000259" key="9">
    <source>
        <dbReference type="SMART" id="SM00385"/>
    </source>
</evidence>
<dbReference type="InterPro" id="IPR013763">
    <property type="entry name" value="Cyclin-like_dom"/>
</dbReference>
<evidence type="ECO:0000256" key="3">
    <source>
        <dbReference type="ARBA" id="ARBA00022723"/>
    </source>
</evidence>
<feature type="domain" description="Cyclin-like" evidence="9">
    <location>
        <begin position="45"/>
        <end position="126"/>
    </location>
</feature>
<protein>
    <submittedName>
        <fullName evidence="10">Transcription factor TFIIB repeat-containing domain protein</fullName>
    </submittedName>
</protein>
<evidence type="ECO:0000256" key="7">
    <source>
        <dbReference type="ARBA" id="ARBA00023163"/>
    </source>
</evidence>
<gene>
    <name evidence="10" type="ORF">ANCDUO_24684</name>
</gene>
<keyword evidence="11" id="KW-1185">Reference proteome</keyword>
<reference evidence="10 11" key="1">
    <citation type="submission" date="2013-12" db="EMBL/GenBank/DDBJ databases">
        <title>Draft genome of the parsitic nematode Ancylostoma duodenale.</title>
        <authorList>
            <person name="Mitreva M."/>
        </authorList>
    </citation>
    <scope>NUCLEOTIDE SEQUENCE [LARGE SCALE GENOMIC DNA]</scope>
    <source>
        <strain evidence="10 11">Zhejiang</strain>
    </source>
</reference>
<dbReference type="InterPro" id="IPR013150">
    <property type="entry name" value="TFIIB_cyclin"/>
</dbReference>
<evidence type="ECO:0000256" key="5">
    <source>
        <dbReference type="ARBA" id="ARBA00022833"/>
    </source>
</evidence>
<evidence type="ECO:0000313" key="11">
    <source>
        <dbReference type="Proteomes" id="UP000054047"/>
    </source>
</evidence>
<keyword evidence="5" id="KW-0862">Zinc</keyword>
<evidence type="ECO:0000256" key="8">
    <source>
        <dbReference type="ARBA" id="ARBA00023242"/>
    </source>
</evidence>
<dbReference type="GO" id="GO:0070897">
    <property type="term" value="P:transcription preinitiation complex assembly"/>
    <property type="evidence" value="ECO:0007669"/>
    <property type="project" value="InterPro"/>
</dbReference>
<dbReference type="Gene3D" id="1.10.472.10">
    <property type="entry name" value="Cyclin-like"/>
    <property type="match status" value="2"/>
</dbReference>
<dbReference type="FunFam" id="1.10.472.10:FF:000121">
    <property type="entry name" value="Transcription factor IIIB"/>
    <property type="match status" value="1"/>
</dbReference>
<dbReference type="Pfam" id="PF00382">
    <property type="entry name" value="TFIIB"/>
    <property type="match status" value="1"/>
</dbReference>
<dbReference type="EMBL" id="KN773122">
    <property type="protein sequence ID" value="KIH45278.1"/>
    <property type="molecule type" value="Genomic_DNA"/>
</dbReference>
<dbReference type="GO" id="GO:0001006">
    <property type="term" value="F:RNA polymerase III type 3 promoter sequence-specific DNA binding"/>
    <property type="evidence" value="ECO:0007669"/>
    <property type="project" value="TreeGrafter"/>
</dbReference>
<feature type="non-terminal residue" evidence="10">
    <location>
        <position position="194"/>
    </location>
</feature>
<keyword evidence="4" id="KW-0863">Zinc-finger</keyword>
<sequence>MKPQPIKHKSLYSQFVSIDRAQAQARAVGLVSQESREVTFAKGRKLIEEIASQLRINQHCIDTAYNFFKMSVSRNLTRGRVRSHVVVACLYMTCRLENTAHLLLDFSDVTQVNVFDLGRTLSFLSRSLRINLPSTDPCLYIMRFACLLEFGEKQKEYLMLYKYDNRFCLKVVNLATRLVQRMKRDWMSTGRRPT</sequence>
<evidence type="ECO:0000256" key="4">
    <source>
        <dbReference type="ARBA" id="ARBA00022771"/>
    </source>
</evidence>
<dbReference type="PANTHER" id="PTHR11618:SF4">
    <property type="entry name" value="TRANSCRIPTION FACTOR IIIB 90 KDA SUBUNIT"/>
    <property type="match status" value="1"/>
</dbReference>
<keyword evidence="6" id="KW-0805">Transcription regulation</keyword>
<dbReference type="OrthoDB" id="511529at2759"/>
<dbReference type="CDD" id="cd20553">
    <property type="entry name" value="CYCLIN_TFIIIB90_rpt1"/>
    <property type="match status" value="1"/>
</dbReference>
<dbReference type="SMART" id="SM00385">
    <property type="entry name" value="CYCLIN"/>
    <property type="match status" value="1"/>
</dbReference>
<dbReference type="GO" id="GO:0000995">
    <property type="term" value="F:RNA polymerase III general transcription initiation factor activity"/>
    <property type="evidence" value="ECO:0007669"/>
    <property type="project" value="TreeGrafter"/>
</dbReference>
<proteinExistence type="inferred from homology"/>
<dbReference type="InterPro" id="IPR000812">
    <property type="entry name" value="TFIIB"/>
</dbReference>
<dbReference type="SUPFAM" id="SSF47954">
    <property type="entry name" value="Cyclin-like"/>
    <property type="match status" value="2"/>
</dbReference>
<keyword evidence="8" id="KW-0539">Nucleus</keyword>
<comment type="subcellular location">
    <subcellularLocation>
        <location evidence="1">Nucleus</location>
    </subcellularLocation>
</comment>
<dbReference type="GO" id="GO:0097550">
    <property type="term" value="C:transcription preinitiation complex"/>
    <property type="evidence" value="ECO:0007669"/>
    <property type="project" value="TreeGrafter"/>
</dbReference>
<dbReference type="AlphaFoldDB" id="A0A0C2BN63"/>
<evidence type="ECO:0000256" key="6">
    <source>
        <dbReference type="ARBA" id="ARBA00023015"/>
    </source>
</evidence>
<dbReference type="GO" id="GO:0000126">
    <property type="term" value="C:transcription factor TFIIIB complex"/>
    <property type="evidence" value="ECO:0007669"/>
    <property type="project" value="TreeGrafter"/>
</dbReference>
<dbReference type="InterPro" id="IPR036915">
    <property type="entry name" value="Cyclin-like_sf"/>
</dbReference>
<dbReference type="GO" id="GO:0008270">
    <property type="term" value="F:zinc ion binding"/>
    <property type="evidence" value="ECO:0007669"/>
    <property type="project" value="UniProtKB-KW"/>
</dbReference>
<evidence type="ECO:0000313" key="10">
    <source>
        <dbReference type="EMBL" id="KIH45278.1"/>
    </source>
</evidence>
<organism evidence="10 11">
    <name type="scientific">Ancylostoma duodenale</name>
    <dbReference type="NCBI Taxonomy" id="51022"/>
    <lineage>
        <taxon>Eukaryota</taxon>
        <taxon>Metazoa</taxon>
        <taxon>Ecdysozoa</taxon>
        <taxon>Nematoda</taxon>
        <taxon>Chromadorea</taxon>
        <taxon>Rhabditida</taxon>
        <taxon>Rhabditina</taxon>
        <taxon>Rhabditomorpha</taxon>
        <taxon>Strongyloidea</taxon>
        <taxon>Ancylostomatidae</taxon>
        <taxon>Ancylostomatinae</taxon>
        <taxon>Ancylostoma</taxon>
    </lineage>
</organism>
<comment type="similarity">
    <text evidence="2">Belongs to the TFIIB family.</text>
</comment>
<dbReference type="GO" id="GO:0017025">
    <property type="term" value="F:TBP-class protein binding"/>
    <property type="evidence" value="ECO:0007669"/>
    <property type="project" value="InterPro"/>
</dbReference>
<name>A0A0C2BN63_9BILA</name>
<dbReference type="PANTHER" id="PTHR11618">
    <property type="entry name" value="TRANSCRIPTION INITIATION FACTOR IIB-RELATED"/>
    <property type="match status" value="1"/>
</dbReference>
<accession>A0A0C2BN63</accession>
<evidence type="ECO:0000256" key="1">
    <source>
        <dbReference type="ARBA" id="ARBA00004123"/>
    </source>
</evidence>